<evidence type="ECO:0000313" key="3">
    <source>
        <dbReference type="Proteomes" id="UP001629113"/>
    </source>
</evidence>
<accession>A0ABR4PWJ9</accession>
<sequence length="280" mass="30443">MTPDHPGKASQAEFDVIQNRIALALAKRESLVKSWNTSSTQASDSTKTEEELEAEDILHFRREPANLGVGALIPSHFLVSEAQQNNKSLRAKFFPLKGLRASKARDADEKAISAKRAKRDDSSDDEGGRSSLGKAKKQKTGRHTVVVVQEAGTKLKQKSHTELNNFVPPNQGGPTNIKAEMEDIKAEMRRLKGSSTEDFGDHSRSATVIGTGSGPTSQGPEETSSSTHNEELGTASLSFDAKNNSGNLQNNIRGEAPNGSKDASRKKKKRNKRKEQRAAK</sequence>
<feature type="compositionally biased region" description="Basic residues" evidence="1">
    <location>
        <begin position="264"/>
        <end position="280"/>
    </location>
</feature>
<organism evidence="2 3">
    <name type="scientific">Phlyctema vagabunda</name>
    <dbReference type="NCBI Taxonomy" id="108571"/>
    <lineage>
        <taxon>Eukaryota</taxon>
        <taxon>Fungi</taxon>
        <taxon>Dikarya</taxon>
        <taxon>Ascomycota</taxon>
        <taxon>Pezizomycotina</taxon>
        <taxon>Leotiomycetes</taxon>
        <taxon>Helotiales</taxon>
        <taxon>Dermateaceae</taxon>
        <taxon>Phlyctema</taxon>
    </lineage>
</organism>
<protein>
    <submittedName>
        <fullName evidence="2">Uncharacterized protein</fullName>
    </submittedName>
</protein>
<feature type="compositionally biased region" description="Polar residues" evidence="1">
    <location>
        <begin position="162"/>
        <end position="174"/>
    </location>
</feature>
<proteinExistence type="predicted"/>
<feature type="region of interest" description="Disordered" evidence="1">
    <location>
        <begin position="30"/>
        <end position="55"/>
    </location>
</feature>
<feature type="compositionally biased region" description="Polar residues" evidence="1">
    <location>
        <begin position="205"/>
        <end position="227"/>
    </location>
</feature>
<dbReference type="Proteomes" id="UP001629113">
    <property type="component" value="Unassembled WGS sequence"/>
</dbReference>
<gene>
    <name evidence="2" type="ORF">PVAG01_01140</name>
</gene>
<evidence type="ECO:0000313" key="2">
    <source>
        <dbReference type="EMBL" id="KAL3427631.1"/>
    </source>
</evidence>
<keyword evidence="3" id="KW-1185">Reference proteome</keyword>
<evidence type="ECO:0000256" key="1">
    <source>
        <dbReference type="SAM" id="MobiDB-lite"/>
    </source>
</evidence>
<feature type="compositionally biased region" description="Polar residues" evidence="1">
    <location>
        <begin position="33"/>
        <end position="45"/>
    </location>
</feature>
<dbReference type="EMBL" id="JBFCZG010000001">
    <property type="protein sequence ID" value="KAL3427631.1"/>
    <property type="molecule type" value="Genomic_DNA"/>
</dbReference>
<reference evidence="2 3" key="1">
    <citation type="submission" date="2024-06" db="EMBL/GenBank/DDBJ databases">
        <title>Complete genome of Phlyctema vagabunda strain 19-DSS-EL-015.</title>
        <authorList>
            <person name="Fiorenzani C."/>
        </authorList>
    </citation>
    <scope>NUCLEOTIDE SEQUENCE [LARGE SCALE GENOMIC DNA]</scope>
    <source>
        <strain evidence="2 3">19-DSS-EL-015</strain>
    </source>
</reference>
<feature type="compositionally biased region" description="Polar residues" evidence="1">
    <location>
        <begin position="235"/>
        <end position="252"/>
    </location>
</feature>
<name>A0ABR4PWJ9_9HELO</name>
<feature type="compositionally biased region" description="Basic and acidic residues" evidence="1">
    <location>
        <begin position="179"/>
        <end position="190"/>
    </location>
</feature>
<feature type="region of interest" description="Disordered" evidence="1">
    <location>
        <begin position="104"/>
        <end position="280"/>
    </location>
</feature>
<comment type="caution">
    <text evidence="2">The sequence shown here is derived from an EMBL/GenBank/DDBJ whole genome shotgun (WGS) entry which is preliminary data.</text>
</comment>